<evidence type="ECO:0000256" key="1">
    <source>
        <dbReference type="SAM" id="MobiDB-lite"/>
    </source>
</evidence>
<feature type="compositionally biased region" description="Low complexity" evidence="1">
    <location>
        <begin position="1"/>
        <end position="15"/>
    </location>
</feature>
<dbReference type="AlphaFoldDB" id="A0AB39RGJ1"/>
<accession>A0AB39RGJ1</accession>
<proteinExistence type="predicted"/>
<gene>
    <name evidence="2" type="ORF">AB5J53_10430</name>
</gene>
<evidence type="ECO:0000313" key="2">
    <source>
        <dbReference type="EMBL" id="XDQ52039.1"/>
    </source>
</evidence>
<organism evidence="2">
    <name type="scientific">Streptomyces sp. R41</name>
    <dbReference type="NCBI Taxonomy" id="3238632"/>
    <lineage>
        <taxon>Bacteria</taxon>
        <taxon>Bacillati</taxon>
        <taxon>Actinomycetota</taxon>
        <taxon>Actinomycetes</taxon>
        <taxon>Kitasatosporales</taxon>
        <taxon>Streptomycetaceae</taxon>
        <taxon>Streptomyces</taxon>
    </lineage>
</organism>
<feature type="region of interest" description="Disordered" evidence="1">
    <location>
        <begin position="1"/>
        <end position="106"/>
    </location>
</feature>
<feature type="compositionally biased region" description="Basic and acidic residues" evidence="1">
    <location>
        <begin position="73"/>
        <end position="96"/>
    </location>
</feature>
<name>A0AB39RGJ1_9ACTN</name>
<protein>
    <submittedName>
        <fullName evidence="2">Uncharacterized protein</fullName>
    </submittedName>
</protein>
<dbReference type="EMBL" id="CP163443">
    <property type="protein sequence ID" value="XDQ52039.1"/>
    <property type="molecule type" value="Genomic_DNA"/>
</dbReference>
<sequence>MASAADIDVSDVSDVSAEESKKSKDLDGEGMRPARDTAPAPADPGLSACVEGEPKSSPTEGGSTGRGGSDGTPFDRETTRPGEDTEASTGRDDEASPVHAAAGWEEDVAALLDGDVAGRCGIAGTSPDTRSRARDDEASPEGEAVGRGGSDSEPSGCEAVRRDEDNGLSSDGRSFCRGNEVSLEGEATGLGGSDTMPPDIGSHVGRGGT</sequence>
<reference evidence="2" key="1">
    <citation type="submission" date="2024-07" db="EMBL/GenBank/DDBJ databases">
        <authorList>
            <person name="Yu S.T."/>
        </authorList>
    </citation>
    <scope>NUCLEOTIDE SEQUENCE</scope>
    <source>
        <strain evidence="2">R41</strain>
    </source>
</reference>
<dbReference type="RefSeq" id="WP_369245340.1">
    <property type="nucleotide sequence ID" value="NZ_CP163443.1"/>
</dbReference>
<feature type="region of interest" description="Disordered" evidence="1">
    <location>
        <begin position="118"/>
        <end position="209"/>
    </location>
</feature>
<feature type="compositionally biased region" description="Basic and acidic residues" evidence="1">
    <location>
        <begin position="18"/>
        <end position="35"/>
    </location>
</feature>